<evidence type="ECO:0000256" key="2">
    <source>
        <dbReference type="ARBA" id="ARBA00012438"/>
    </source>
</evidence>
<evidence type="ECO:0000259" key="11">
    <source>
        <dbReference type="PROSITE" id="PS50109"/>
    </source>
</evidence>
<dbReference type="SUPFAM" id="SSF47384">
    <property type="entry name" value="Homodimeric domain of signal transducing histidine kinase"/>
    <property type="match status" value="1"/>
</dbReference>
<dbReference type="AlphaFoldDB" id="A0A1N7Q7N6"/>
<reference evidence="12 13" key="1">
    <citation type="submission" date="2017-01" db="EMBL/GenBank/DDBJ databases">
        <authorList>
            <person name="Mah S.A."/>
            <person name="Swanson W.J."/>
            <person name="Moy G.W."/>
            <person name="Vacquier V.D."/>
        </authorList>
    </citation>
    <scope>NUCLEOTIDE SEQUENCE [LARGE SCALE GENOMIC DNA]</scope>
    <source>
        <strain evidence="12 13">DSM 26375</strain>
    </source>
</reference>
<sequence length="526" mass="56307">MDSRAAVIKARSIDATSLQVNRGPRLFSPIHRPTLAFAVAARRGLVTSGQITATGQRRRSIGTEDDLNTLSGRFLALTVVFVILAETLIFLPYIAKFREDWMLLRLEKAQIAALARLTTDAVIDESLEAELLANAGVFNVVLRRDEVRQLVLSSPIPSPIVATYDLRLASVWDLVADALAAMLGSGNHVIRIIGTPTNDAGSLIEITTETAPLRLALLESGLRILAMSALVSAATAVLLFTAVQVLMVRPIGRVIASMSAYAAAPEDARSVIVPTARIRELREAEEALQTLQTQLTGALRQKERLAQLGSAVAKISHDLRNILTSAQLFADRMEDSDDPMVARSAPKLIGSLNRAITLCETTLAFGKAEEPPPRLARLALRPLVEEVLEAESMMRDGTVTALVDLPDNLAAMADGEQLYRVLSNLVRNARQAIEATGKPGEIEVSGGQDAAGVWLRIGDTGPGLPQKARENLFAAFQGGARKGGTGLGLAIAAELIRGHGGRLDLLRSDAEGTEFLMTLPAPKQLG</sequence>
<dbReference type="EMBL" id="FTOT01000007">
    <property type="protein sequence ID" value="SIT18868.1"/>
    <property type="molecule type" value="Genomic_DNA"/>
</dbReference>
<evidence type="ECO:0000256" key="6">
    <source>
        <dbReference type="ARBA" id="ARBA00022777"/>
    </source>
</evidence>
<keyword evidence="5" id="KW-0547">Nucleotide-binding</keyword>
<dbReference type="InterPro" id="IPR005467">
    <property type="entry name" value="His_kinase_dom"/>
</dbReference>
<dbReference type="CDD" id="cd00075">
    <property type="entry name" value="HATPase"/>
    <property type="match status" value="1"/>
</dbReference>
<gene>
    <name evidence="12" type="ORF">SAMN05421774_107192</name>
</gene>
<keyword evidence="13" id="KW-1185">Reference proteome</keyword>
<dbReference type="PRINTS" id="PR00344">
    <property type="entry name" value="BCTRLSENSOR"/>
</dbReference>
<evidence type="ECO:0000256" key="1">
    <source>
        <dbReference type="ARBA" id="ARBA00000085"/>
    </source>
</evidence>
<evidence type="ECO:0000256" key="7">
    <source>
        <dbReference type="ARBA" id="ARBA00022840"/>
    </source>
</evidence>
<accession>A0A1N7Q7N6</accession>
<evidence type="ECO:0000313" key="12">
    <source>
        <dbReference type="EMBL" id="SIT18868.1"/>
    </source>
</evidence>
<evidence type="ECO:0000313" key="13">
    <source>
        <dbReference type="Proteomes" id="UP000186141"/>
    </source>
</evidence>
<feature type="domain" description="Histidine kinase" evidence="11">
    <location>
        <begin position="314"/>
        <end position="523"/>
    </location>
</feature>
<feature type="transmembrane region" description="Helical" evidence="10">
    <location>
        <begin position="224"/>
        <end position="247"/>
    </location>
</feature>
<dbReference type="OrthoDB" id="9784218at2"/>
<dbReference type="SMART" id="SM00387">
    <property type="entry name" value="HATPase_c"/>
    <property type="match status" value="1"/>
</dbReference>
<evidence type="ECO:0000256" key="9">
    <source>
        <dbReference type="SAM" id="Coils"/>
    </source>
</evidence>
<dbReference type="InterPro" id="IPR003594">
    <property type="entry name" value="HATPase_dom"/>
</dbReference>
<dbReference type="SMART" id="SM00388">
    <property type="entry name" value="HisKA"/>
    <property type="match status" value="1"/>
</dbReference>
<evidence type="ECO:0000256" key="4">
    <source>
        <dbReference type="ARBA" id="ARBA00022679"/>
    </source>
</evidence>
<evidence type="ECO:0000256" key="8">
    <source>
        <dbReference type="ARBA" id="ARBA00023012"/>
    </source>
</evidence>
<organism evidence="12 13">
    <name type="scientific">Gemmobacter megaterium</name>
    <dbReference type="NCBI Taxonomy" id="1086013"/>
    <lineage>
        <taxon>Bacteria</taxon>
        <taxon>Pseudomonadati</taxon>
        <taxon>Pseudomonadota</taxon>
        <taxon>Alphaproteobacteria</taxon>
        <taxon>Rhodobacterales</taxon>
        <taxon>Paracoccaceae</taxon>
        <taxon>Gemmobacter</taxon>
    </lineage>
</organism>
<evidence type="ECO:0000256" key="3">
    <source>
        <dbReference type="ARBA" id="ARBA00022553"/>
    </source>
</evidence>
<dbReference type="Proteomes" id="UP000186141">
    <property type="component" value="Unassembled WGS sequence"/>
</dbReference>
<feature type="coiled-coil region" evidence="9">
    <location>
        <begin position="281"/>
        <end position="308"/>
    </location>
</feature>
<keyword evidence="8" id="KW-0902">Two-component regulatory system</keyword>
<comment type="catalytic activity">
    <reaction evidence="1">
        <text>ATP + protein L-histidine = ADP + protein N-phospho-L-histidine.</text>
        <dbReference type="EC" id="2.7.13.3"/>
    </reaction>
</comment>
<name>A0A1N7Q7N6_9RHOB</name>
<evidence type="ECO:0000256" key="5">
    <source>
        <dbReference type="ARBA" id="ARBA00022741"/>
    </source>
</evidence>
<feature type="transmembrane region" description="Helical" evidence="10">
    <location>
        <begin position="74"/>
        <end position="95"/>
    </location>
</feature>
<dbReference type="PANTHER" id="PTHR43065">
    <property type="entry name" value="SENSOR HISTIDINE KINASE"/>
    <property type="match status" value="1"/>
</dbReference>
<dbReference type="PANTHER" id="PTHR43065:SF10">
    <property type="entry name" value="PEROXIDE STRESS-ACTIVATED HISTIDINE KINASE MAK3"/>
    <property type="match status" value="1"/>
</dbReference>
<protein>
    <recommendedName>
        <fullName evidence="2">histidine kinase</fullName>
        <ecNumber evidence="2">2.7.13.3</ecNumber>
    </recommendedName>
</protein>
<evidence type="ECO:0000256" key="10">
    <source>
        <dbReference type="SAM" id="Phobius"/>
    </source>
</evidence>
<keyword evidence="3" id="KW-0597">Phosphoprotein</keyword>
<dbReference type="InterPro" id="IPR036097">
    <property type="entry name" value="HisK_dim/P_sf"/>
</dbReference>
<dbReference type="Gene3D" id="3.30.565.10">
    <property type="entry name" value="Histidine kinase-like ATPase, C-terminal domain"/>
    <property type="match status" value="1"/>
</dbReference>
<dbReference type="InterPro" id="IPR003661">
    <property type="entry name" value="HisK_dim/P_dom"/>
</dbReference>
<dbReference type="GO" id="GO:0005524">
    <property type="term" value="F:ATP binding"/>
    <property type="evidence" value="ECO:0007669"/>
    <property type="project" value="UniProtKB-KW"/>
</dbReference>
<dbReference type="InterPro" id="IPR036890">
    <property type="entry name" value="HATPase_C_sf"/>
</dbReference>
<dbReference type="Gene3D" id="1.10.287.130">
    <property type="match status" value="1"/>
</dbReference>
<dbReference type="Pfam" id="PF02518">
    <property type="entry name" value="HATPase_c"/>
    <property type="match status" value="1"/>
</dbReference>
<dbReference type="InterPro" id="IPR004358">
    <property type="entry name" value="Sig_transdc_His_kin-like_C"/>
</dbReference>
<proteinExistence type="predicted"/>
<keyword evidence="7" id="KW-0067">ATP-binding</keyword>
<dbReference type="Pfam" id="PF00512">
    <property type="entry name" value="HisKA"/>
    <property type="match status" value="1"/>
</dbReference>
<keyword evidence="9" id="KW-0175">Coiled coil</keyword>
<keyword evidence="6 12" id="KW-0418">Kinase</keyword>
<keyword evidence="10" id="KW-1133">Transmembrane helix</keyword>
<keyword evidence="4" id="KW-0808">Transferase</keyword>
<dbReference type="EC" id="2.7.13.3" evidence="2"/>
<dbReference type="STRING" id="1086013.SAMN05421774_107192"/>
<dbReference type="GO" id="GO:0000155">
    <property type="term" value="F:phosphorelay sensor kinase activity"/>
    <property type="evidence" value="ECO:0007669"/>
    <property type="project" value="InterPro"/>
</dbReference>
<keyword evidence="10" id="KW-0472">Membrane</keyword>
<dbReference type="PROSITE" id="PS50109">
    <property type="entry name" value="HIS_KIN"/>
    <property type="match status" value="1"/>
</dbReference>
<dbReference type="SUPFAM" id="SSF55874">
    <property type="entry name" value="ATPase domain of HSP90 chaperone/DNA topoisomerase II/histidine kinase"/>
    <property type="match status" value="1"/>
</dbReference>
<keyword evidence="10" id="KW-0812">Transmembrane</keyword>